<dbReference type="AlphaFoldDB" id="A0A9P0GJQ5"/>
<feature type="domain" description="EGF-like" evidence="7">
    <location>
        <begin position="364"/>
        <end position="379"/>
    </location>
</feature>
<dbReference type="InterPro" id="IPR018097">
    <property type="entry name" value="EGF_Ca-bd_CS"/>
</dbReference>
<gene>
    <name evidence="8" type="ORF">PSYICH_LOCUS13377</name>
</gene>
<dbReference type="Proteomes" id="UP001153636">
    <property type="component" value="Chromosome 7"/>
</dbReference>
<name>A0A9P0GJQ5_9CUCU</name>
<sequence>MINNINTITLLFISCILCDNIFNTSIGTEEITYASSKGIQDFSQILKEKFVTNNSETTAASASSGTEVDIDELRENIRDIGYYLRSHKFNEYDRRYETNSTTAERIYFKTFPRPPLRSLHWEVHKYCESSFMECVNYLAKKLRGVAARRTDDTSIVMMKQHWKWKTNTAQIEQVDEECKKNKKLDDHIADPFEGPLERYQWRVTASYFMCWYTMKKTPELKRFHEKCDNFANCLDYNYGPYNDDARVDDLFDFSCALYSFCPNPCCPLKYANMMNDCLNSPENPCYRQNNVGQRACEADLEQNSEFSDIILNRWNVTCRCPQRRGYEWNSRYGICIDVDECVSKTHNCKPKVESCLNLPGSFRCICHWGYIWDEDSRECLSSMALSALKLKRKEKTKIEMMKLTLWEKIKNIIFWRKGSSSN</sequence>
<dbReference type="GO" id="GO:0005509">
    <property type="term" value="F:calcium ion binding"/>
    <property type="evidence" value="ECO:0007669"/>
    <property type="project" value="InterPro"/>
</dbReference>
<dbReference type="PROSITE" id="PS01187">
    <property type="entry name" value="EGF_CA"/>
    <property type="match status" value="1"/>
</dbReference>
<feature type="chain" id="PRO_5040265107" description="EGF-like domain-containing protein" evidence="6">
    <location>
        <begin position="19"/>
        <end position="422"/>
    </location>
</feature>
<dbReference type="PANTHER" id="PTHR24050:SF28">
    <property type="entry name" value="UROMODULIN-LIKE"/>
    <property type="match status" value="1"/>
</dbReference>
<keyword evidence="4" id="KW-1015">Disulfide bond</keyword>
<keyword evidence="5" id="KW-0325">Glycoprotein</keyword>
<dbReference type="PANTHER" id="PTHR24050">
    <property type="entry name" value="PA14 DOMAIN-CONTAINING PROTEIN"/>
    <property type="match status" value="1"/>
</dbReference>
<dbReference type="SMART" id="SM00179">
    <property type="entry name" value="EGF_CA"/>
    <property type="match status" value="1"/>
</dbReference>
<dbReference type="InterPro" id="IPR000742">
    <property type="entry name" value="EGF"/>
</dbReference>
<dbReference type="SUPFAM" id="SSF57196">
    <property type="entry name" value="EGF/Laminin"/>
    <property type="match status" value="1"/>
</dbReference>
<dbReference type="Pfam" id="PF07645">
    <property type="entry name" value="EGF_CA"/>
    <property type="match status" value="1"/>
</dbReference>
<proteinExistence type="predicted"/>
<keyword evidence="3" id="KW-0677">Repeat</keyword>
<evidence type="ECO:0000313" key="8">
    <source>
        <dbReference type="EMBL" id="CAH1113467.1"/>
    </source>
</evidence>
<dbReference type="Gene3D" id="2.10.25.10">
    <property type="entry name" value="Laminin"/>
    <property type="match status" value="1"/>
</dbReference>
<feature type="signal peptide" evidence="6">
    <location>
        <begin position="1"/>
        <end position="18"/>
    </location>
</feature>
<protein>
    <recommendedName>
        <fullName evidence="7">EGF-like domain-containing protein</fullName>
    </recommendedName>
</protein>
<evidence type="ECO:0000256" key="3">
    <source>
        <dbReference type="ARBA" id="ARBA00022737"/>
    </source>
</evidence>
<evidence type="ECO:0000256" key="1">
    <source>
        <dbReference type="ARBA" id="ARBA00022536"/>
    </source>
</evidence>
<evidence type="ECO:0000256" key="2">
    <source>
        <dbReference type="ARBA" id="ARBA00022729"/>
    </source>
</evidence>
<dbReference type="PROSITE" id="PS01186">
    <property type="entry name" value="EGF_2"/>
    <property type="match status" value="1"/>
</dbReference>
<keyword evidence="2 6" id="KW-0732">Signal</keyword>
<dbReference type="InterPro" id="IPR049883">
    <property type="entry name" value="NOTCH1_EGF-like"/>
</dbReference>
<dbReference type="FunFam" id="2.10.25.10:FF:000017">
    <property type="entry name" value="latent-transforming growth factor beta-binding protein 4 isoform X1"/>
    <property type="match status" value="1"/>
</dbReference>
<keyword evidence="9" id="KW-1185">Reference proteome</keyword>
<accession>A0A9P0GJQ5</accession>
<dbReference type="InterPro" id="IPR052235">
    <property type="entry name" value="Nephronectin_domain"/>
</dbReference>
<evidence type="ECO:0000256" key="6">
    <source>
        <dbReference type="SAM" id="SignalP"/>
    </source>
</evidence>
<evidence type="ECO:0000256" key="5">
    <source>
        <dbReference type="ARBA" id="ARBA00023180"/>
    </source>
</evidence>
<organism evidence="8 9">
    <name type="scientific">Psylliodes chrysocephalus</name>
    <dbReference type="NCBI Taxonomy" id="3402493"/>
    <lineage>
        <taxon>Eukaryota</taxon>
        <taxon>Metazoa</taxon>
        <taxon>Ecdysozoa</taxon>
        <taxon>Arthropoda</taxon>
        <taxon>Hexapoda</taxon>
        <taxon>Insecta</taxon>
        <taxon>Pterygota</taxon>
        <taxon>Neoptera</taxon>
        <taxon>Endopterygota</taxon>
        <taxon>Coleoptera</taxon>
        <taxon>Polyphaga</taxon>
        <taxon>Cucujiformia</taxon>
        <taxon>Chrysomeloidea</taxon>
        <taxon>Chrysomelidae</taxon>
        <taxon>Galerucinae</taxon>
        <taxon>Alticini</taxon>
        <taxon>Psylliodes</taxon>
    </lineage>
</organism>
<reference evidence="8" key="1">
    <citation type="submission" date="2022-01" db="EMBL/GenBank/DDBJ databases">
        <authorList>
            <person name="King R."/>
        </authorList>
    </citation>
    <scope>NUCLEOTIDE SEQUENCE</scope>
</reference>
<dbReference type="EMBL" id="OV651819">
    <property type="protein sequence ID" value="CAH1113467.1"/>
    <property type="molecule type" value="Genomic_DNA"/>
</dbReference>
<keyword evidence="1" id="KW-0245">EGF-like domain</keyword>
<evidence type="ECO:0000256" key="4">
    <source>
        <dbReference type="ARBA" id="ARBA00023157"/>
    </source>
</evidence>
<evidence type="ECO:0000313" key="9">
    <source>
        <dbReference type="Proteomes" id="UP001153636"/>
    </source>
</evidence>
<evidence type="ECO:0000259" key="7">
    <source>
        <dbReference type="PROSITE" id="PS01186"/>
    </source>
</evidence>
<dbReference type="InterPro" id="IPR001881">
    <property type="entry name" value="EGF-like_Ca-bd_dom"/>
</dbReference>
<dbReference type="OrthoDB" id="5985519at2759"/>